<evidence type="ECO:0000256" key="2">
    <source>
        <dbReference type="SAM" id="SignalP"/>
    </source>
</evidence>
<feature type="chain" id="PRO_5039468884" evidence="2">
    <location>
        <begin position="21"/>
        <end position="142"/>
    </location>
</feature>
<organism evidence="4 5">
    <name type="scientific">Pseudomonas vanderleydeniana</name>
    <dbReference type="NCBI Taxonomy" id="2745495"/>
    <lineage>
        <taxon>Bacteria</taxon>
        <taxon>Pseudomonadati</taxon>
        <taxon>Pseudomonadota</taxon>
        <taxon>Gammaproteobacteria</taxon>
        <taxon>Pseudomonadales</taxon>
        <taxon>Pseudomonadaceae</taxon>
        <taxon>Pseudomonas</taxon>
    </lineage>
</organism>
<dbReference type="EMBL" id="CP077093">
    <property type="protein sequence ID" value="QXI27788.1"/>
    <property type="molecule type" value="Genomic_DNA"/>
</dbReference>
<sequence length="142" mass="15529">MRTSILMASLLFALSPLCLANPIYKWVDAQGVTHFDATPPPGQSATEVKPAISSPPSPSKATLPASAPVGDQNAVDAKVKKQVAEQEASRKVFCEKARTNLAQLLNDPRVREEVNGELHRLTDEERQTRLVETRKAIEDHCS</sequence>
<keyword evidence="2" id="KW-0732">Signal</keyword>
<evidence type="ECO:0000313" key="4">
    <source>
        <dbReference type="EMBL" id="QXI27788.1"/>
    </source>
</evidence>
<evidence type="ECO:0000313" key="5">
    <source>
        <dbReference type="Proteomes" id="UP000634530"/>
    </source>
</evidence>
<gene>
    <name evidence="4" type="ORF">HU752_028495</name>
</gene>
<evidence type="ECO:0000259" key="3">
    <source>
        <dbReference type="Pfam" id="PF13511"/>
    </source>
</evidence>
<dbReference type="AlphaFoldDB" id="A0A9E6PKD9"/>
<reference evidence="4 5" key="2">
    <citation type="journal article" date="2021" name="Microorganisms">
        <title>The Ever-Expanding Pseudomonas Genus: Description of 43 New Species and Partition of the Pseudomonas putida Group.</title>
        <authorList>
            <person name="Girard L."/>
            <person name="Lood C."/>
            <person name="Hofte M."/>
            <person name="Vandamme P."/>
            <person name="Rokni-Zadeh H."/>
            <person name="van Noort V."/>
            <person name="Lavigne R."/>
            <person name="De Mot R."/>
        </authorList>
    </citation>
    <scope>NUCLEOTIDE SEQUENCE [LARGE SCALE GENOMIC DNA]</scope>
    <source>
        <strain evidence="4 5">RW8P3</strain>
    </source>
</reference>
<name>A0A9E6PKD9_9PSED</name>
<dbReference type="KEGG" id="pvw:HU752_028495"/>
<dbReference type="RefSeq" id="WP_186687360.1">
    <property type="nucleotide sequence ID" value="NZ_CP077093.1"/>
</dbReference>
<dbReference type="Proteomes" id="UP000634530">
    <property type="component" value="Chromosome"/>
</dbReference>
<feature type="domain" description="DUF4124" evidence="3">
    <location>
        <begin position="10"/>
        <end position="61"/>
    </location>
</feature>
<proteinExistence type="predicted"/>
<feature type="region of interest" description="Disordered" evidence="1">
    <location>
        <begin position="36"/>
        <end position="71"/>
    </location>
</feature>
<dbReference type="Pfam" id="PF13511">
    <property type="entry name" value="DUF4124"/>
    <property type="match status" value="1"/>
</dbReference>
<keyword evidence="5" id="KW-1185">Reference proteome</keyword>
<protein>
    <submittedName>
        <fullName evidence="4">DUF4124 domain-containing protein</fullName>
    </submittedName>
</protein>
<evidence type="ECO:0000256" key="1">
    <source>
        <dbReference type="SAM" id="MobiDB-lite"/>
    </source>
</evidence>
<accession>A0A9E6PKD9</accession>
<reference evidence="4 5" key="1">
    <citation type="journal article" date="2020" name="Microorganisms">
        <title>Reliable Identification of Environmental Pseudomonas Isolates Using the rpoD Gene.</title>
        <authorList>
            <consortium name="The Broad Institute Genome Sequencing Platform"/>
            <person name="Girard L."/>
            <person name="Lood C."/>
            <person name="Rokni-Zadeh H."/>
            <person name="van Noort V."/>
            <person name="Lavigne R."/>
            <person name="De Mot R."/>
        </authorList>
    </citation>
    <scope>NUCLEOTIDE SEQUENCE [LARGE SCALE GENOMIC DNA]</scope>
    <source>
        <strain evidence="4 5">RW8P3</strain>
    </source>
</reference>
<feature type="signal peptide" evidence="2">
    <location>
        <begin position="1"/>
        <end position="20"/>
    </location>
</feature>
<dbReference type="InterPro" id="IPR025392">
    <property type="entry name" value="DUF4124"/>
</dbReference>